<evidence type="ECO:0000256" key="1">
    <source>
        <dbReference type="SAM" id="MobiDB-lite"/>
    </source>
</evidence>
<dbReference type="WBParaSite" id="ASIM_0000673301-mRNA-1">
    <property type="protein sequence ID" value="ASIM_0000673301-mRNA-1"/>
    <property type="gene ID" value="ASIM_0000673301"/>
</dbReference>
<feature type="region of interest" description="Disordered" evidence="1">
    <location>
        <begin position="1"/>
        <end position="73"/>
    </location>
</feature>
<dbReference type="EMBL" id="UYRR01014266">
    <property type="protein sequence ID" value="VDK27178.1"/>
    <property type="molecule type" value="Genomic_DNA"/>
</dbReference>
<evidence type="ECO:0000313" key="4">
    <source>
        <dbReference type="WBParaSite" id="ASIM_0000673301-mRNA-1"/>
    </source>
</evidence>
<keyword evidence="3" id="KW-1185">Reference proteome</keyword>
<reference evidence="2 3" key="2">
    <citation type="submission" date="2018-11" db="EMBL/GenBank/DDBJ databases">
        <authorList>
            <consortium name="Pathogen Informatics"/>
        </authorList>
    </citation>
    <scope>NUCLEOTIDE SEQUENCE [LARGE SCALE GENOMIC DNA]</scope>
</reference>
<organism evidence="4">
    <name type="scientific">Anisakis simplex</name>
    <name type="common">Herring worm</name>
    <dbReference type="NCBI Taxonomy" id="6269"/>
    <lineage>
        <taxon>Eukaryota</taxon>
        <taxon>Metazoa</taxon>
        <taxon>Ecdysozoa</taxon>
        <taxon>Nematoda</taxon>
        <taxon>Chromadorea</taxon>
        <taxon>Rhabditida</taxon>
        <taxon>Spirurina</taxon>
        <taxon>Ascaridomorpha</taxon>
        <taxon>Ascaridoidea</taxon>
        <taxon>Anisakidae</taxon>
        <taxon>Anisakis</taxon>
        <taxon>Anisakis simplex complex</taxon>
    </lineage>
</organism>
<protein>
    <submittedName>
        <fullName evidence="4">Protein kinase domain-containing protein</fullName>
    </submittedName>
</protein>
<sequence length="99" mass="10282">MERRRAQLKKEQAAAADGTGVDGSTSAEGADAAAEVGSSMDVAGGKEGRPSGGDEDEEAPPHLDPEGAPVGEEVLEMDNVERTQLVKIVSYKGSMKVIR</sequence>
<gene>
    <name evidence="2" type="ORF">ASIM_LOCUS6513</name>
</gene>
<accession>A0A0M3JGH8</accession>
<dbReference type="Proteomes" id="UP000267096">
    <property type="component" value="Unassembled WGS sequence"/>
</dbReference>
<evidence type="ECO:0000313" key="2">
    <source>
        <dbReference type="EMBL" id="VDK27178.1"/>
    </source>
</evidence>
<proteinExistence type="predicted"/>
<dbReference type="AlphaFoldDB" id="A0A0M3JGH8"/>
<name>A0A0M3JGH8_ANISI</name>
<feature type="compositionally biased region" description="Basic and acidic residues" evidence="1">
    <location>
        <begin position="1"/>
        <end position="12"/>
    </location>
</feature>
<reference evidence="4" key="1">
    <citation type="submission" date="2017-02" db="UniProtKB">
        <authorList>
            <consortium name="WormBaseParasite"/>
        </authorList>
    </citation>
    <scope>IDENTIFICATION</scope>
</reference>
<evidence type="ECO:0000313" key="3">
    <source>
        <dbReference type="Proteomes" id="UP000267096"/>
    </source>
</evidence>